<dbReference type="AlphaFoldDB" id="A0AAD2G922"/>
<dbReference type="PANTHER" id="PTHR24198">
    <property type="entry name" value="ANKYRIN REPEAT AND PROTEIN KINASE DOMAIN-CONTAINING PROTEIN"/>
    <property type="match status" value="1"/>
</dbReference>
<evidence type="ECO:0000313" key="4">
    <source>
        <dbReference type="EMBL" id="CAJ1964367.1"/>
    </source>
</evidence>
<feature type="compositionally biased region" description="Low complexity" evidence="3">
    <location>
        <begin position="35"/>
        <end position="44"/>
    </location>
</feature>
<accession>A0AAD2G922</accession>
<gene>
    <name evidence="4" type="ORF">CYCCA115_LOCUS20597</name>
</gene>
<dbReference type="Pfam" id="PF12796">
    <property type="entry name" value="Ank_2"/>
    <property type="match status" value="1"/>
</dbReference>
<keyword evidence="5" id="KW-1185">Reference proteome</keyword>
<protein>
    <recommendedName>
        <fullName evidence="6">ANK_REP_REGION domain-containing protein</fullName>
    </recommendedName>
</protein>
<evidence type="ECO:0000313" key="5">
    <source>
        <dbReference type="Proteomes" id="UP001295423"/>
    </source>
</evidence>
<dbReference type="Proteomes" id="UP001295423">
    <property type="component" value="Unassembled WGS sequence"/>
</dbReference>
<dbReference type="InterPro" id="IPR036770">
    <property type="entry name" value="Ankyrin_rpt-contain_sf"/>
</dbReference>
<name>A0AAD2G922_9STRA</name>
<feature type="region of interest" description="Disordered" evidence="3">
    <location>
        <begin position="30"/>
        <end position="117"/>
    </location>
</feature>
<dbReference type="SUPFAM" id="SSF48403">
    <property type="entry name" value="Ankyrin repeat"/>
    <property type="match status" value="1"/>
</dbReference>
<evidence type="ECO:0000256" key="1">
    <source>
        <dbReference type="ARBA" id="ARBA00022737"/>
    </source>
</evidence>
<dbReference type="SMART" id="SM00248">
    <property type="entry name" value="ANK"/>
    <property type="match status" value="2"/>
</dbReference>
<dbReference type="PANTHER" id="PTHR24198:SF165">
    <property type="entry name" value="ANKYRIN REPEAT-CONTAINING PROTEIN-RELATED"/>
    <property type="match status" value="1"/>
</dbReference>
<comment type="caution">
    <text evidence="4">The sequence shown here is derived from an EMBL/GenBank/DDBJ whole genome shotgun (WGS) entry which is preliminary data.</text>
</comment>
<proteinExistence type="predicted"/>
<dbReference type="InterPro" id="IPR002110">
    <property type="entry name" value="Ankyrin_rpt"/>
</dbReference>
<evidence type="ECO:0008006" key="6">
    <source>
        <dbReference type="Google" id="ProtNLM"/>
    </source>
</evidence>
<dbReference type="Gene3D" id="1.25.40.20">
    <property type="entry name" value="Ankyrin repeat-containing domain"/>
    <property type="match status" value="1"/>
</dbReference>
<reference evidence="4" key="1">
    <citation type="submission" date="2023-08" db="EMBL/GenBank/DDBJ databases">
        <authorList>
            <person name="Audoor S."/>
            <person name="Bilcke G."/>
        </authorList>
    </citation>
    <scope>NUCLEOTIDE SEQUENCE</scope>
</reference>
<keyword evidence="1" id="KW-0677">Repeat</keyword>
<sequence>MSGSQEKHNGEPSSKTIRLMVDRESCAIAKAKPYSLSSVDKSSSTLNRITRPSSSDKSSEKMRSAPPVKGIRSPEIAQMVSSDEEAPNKRKRRLSKRSKSDIIESPSKPTVPLPDVNENISPDDYLLKLVEAQLGLKLEQRKAMEVKDFFHESTEEEKAAYTTEVVTAVRDEQLDHLEKMRENGQELNCFNRFGESLLNLACRRGFQSIVRYLMDQPNVTVKSSDDCGRTPLHDACWHPQAQTTICKWILEEEPALFFIKDKRGCSAFEYARPEHWPVWRKFLLENRESLEKLQDPVIKSMLSKQAL</sequence>
<organism evidence="4 5">
    <name type="scientific">Cylindrotheca closterium</name>
    <dbReference type="NCBI Taxonomy" id="2856"/>
    <lineage>
        <taxon>Eukaryota</taxon>
        <taxon>Sar</taxon>
        <taxon>Stramenopiles</taxon>
        <taxon>Ochrophyta</taxon>
        <taxon>Bacillariophyta</taxon>
        <taxon>Bacillariophyceae</taxon>
        <taxon>Bacillariophycidae</taxon>
        <taxon>Bacillariales</taxon>
        <taxon>Bacillariaceae</taxon>
        <taxon>Cylindrotheca</taxon>
    </lineage>
</organism>
<evidence type="ECO:0000256" key="2">
    <source>
        <dbReference type="ARBA" id="ARBA00023043"/>
    </source>
</evidence>
<dbReference type="EMBL" id="CAKOGP040002180">
    <property type="protein sequence ID" value="CAJ1964367.1"/>
    <property type="molecule type" value="Genomic_DNA"/>
</dbReference>
<evidence type="ECO:0000256" key="3">
    <source>
        <dbReference type="SAM" id="MobiDB-lite"/>
    </source>
</evidence>
<keyword evidence="2" id="KW-0040">ANK repeat</keyword>